<reference evidence="2" key="1">
    <citation type="journal article" date="2015" name="Nature">
        <title>Complex archaea that bridge the gap between prokaryotes and eukaryotes.</title>
        <authorList>
            <person name="Spang A."/>
            <person name="Saw J.H."/>
            <person name="Jorgensen S.L."/>
            <person name="Zaremba-Niedzwiedzka K."/>
            <person name="Martijn J."/>
            <person name="Lind A.E."/>
            <person name="van Eijk R."/>
            <person name="Schleper C."/>
            <person name="Guy L."/>
            <person name="Ettema T.J."/>
        </authorList>
    </citation>
    <scope>NUCLEOTIDE SEQUENCE</scope>
</reference>
<proteinExistence type="predicted"/>
<gene>
    <name evidence="2" type="ORF">LCGC14_1492910</name>
</gene>
<feature type="region of interest" description="Disordered" evidence="1">
    <location>
        <begin position="30"/>
        <end position="74"/>
    </location>
</feature>
<evidence type="ECO:0000256" key="1">
    <source>
        <dbReference type="SAM" id="MobiDB-lite"/>
    </source>
</evidence>
<dbReference type="AlphaFoldDB" id="A0A0F9JS79"/>
<protein>
    <submittedName>
        <fullName evidence="2">Uncharacterized protein</fullName>
    </submittedName>
</protein>
<accession>A0A0F9JS79</accession>
<evidence type="ECO:0000313" key="2">
    <source>
        <dbReference type="EMBL" id="KKM65276.1"/>
    </source>
</evidence>
<organism evidence="2">
    <name type="scientific">marine sediment metagenome</name>
    <dbReference type="NCBI Taxonomy" id="412755"/>
    <lineage>
        <taxon>unclassified sequences</taxon>
        <taxon>metagenomes</taxon>
        <taxon>ecological metagenomes</taxon>
    </lineage>
</organism>
<name>A0A0F9JS79_9ZZZZ</name>
<sequence length="74" mass="7868">MKLVVQGIEEIKITDPAGLCTPAPTPMVIPPGMSSPSIPQPNPWQKVAGQPHKWEKNWQSSEKGAGDGGDGHAR</sequence>
<comment type="caution">
    <text evidence="2">The sequence shown here is derived from an EMBL/GenBank/DDBJ whole genome shotgun (WGS) entry which is preliminary data.</text>
</comment>
<dbReference type="EMBL" id="LAZR01010753">
    <property type="protein sequence ID" value="KKM65276.1"/>
    <property type="molecule type" value="Genomic_DNA"/>
</dbReference>